<dbReference type="Proteomes" id="UP000612585">
    <property type="component" value="Unassembled WGS sequence"/>
</dbReference>
<dbReference type="InterPro" id="IPR015813">
    <property type="entry name" value="Pyrv/PenolPyrv_kinase-like_dom"/>
</dbReference>
<dbReference type="Gene3D" id="6.10.250.2750">
    <property type="match status" value="1"/>
</dbReference>
<gene>
    <name evidence="1" type="ORF">Vau01_026260</name>
</gene>
<dbReference type="SUPFAM" id="SSF51621">
    <property type="entry name" value="Phosphoenolpyruvate/pyruvate domain"/>
    <property type="match status" value="1"/>
</dbReference>
<dbReference type="Gene3D" id="3.20.20.60">
    <property type="entry name" value="Phosphoenolpyruvate-binding domains"/>
    <property type="match status" value="1"/>
</dbReference>
<dbReference type="AlphaFoldDB" id="A0A8J3Z4G0"/>
<comment type="caution">
    <text evidence="1">The sequence shown here is derived from an EMBL/GenBank/DDBJ whole genome shotgun (WGS) entry which is preliminary data.</text>
</comment>
<proteinExistence type="predicted"/>
<dbReference type="InterPro" id="IPR039556">
    <property type="entry name" value="ICL/PEPM"/>
</dbReference>
<accession>A0A8J3Z4G0</accession>
<sequence length="264" mass="27025">MTTDARRTFRALHESGTFLLPNPWDVGSAKLLEHVGAVALATTSSGFAATFGRKDQEVTREELVAHVAALTAAVTVPVNVDAESGYAADPAGVAETVSLLADAGASGLSIEDYDPDNGALYPLDAAAERIAAAAEVCVKHGIVLTGRAENHLYGVTDLGDTIARLNAYRDAGAGCVYAPGLTDLADIARVVDETGAPVNVLALPKGPSVPELAGAGVRRVSTGGALAWAAYGALVTAARELLDAGTSTYLTRALPRDLRDAAFG</sequence>
<dbReference type="PANTHER" id="PTHR42905">
    <property type="entry name" value="PHOSPHOENOLPYRUVATE CARBOXYLASE"/>
    <property type="match status" value="1"/>
</dbReference>
<dbReference type="InterPro" id="IPR040442">
    <property type="entry name" value="Pyrv_kinase-like_dom_sf"/>
</dbReference>
<dbReference type="PANTHER" id="PTHR42905:SF16">
    <property type="entry name" value="CARBOXYPHOSPHONOENOLPYRUVATE PHOSPHONOMUTASE-LIKE PROTEIN (AFU_ORTHOLOGUE AFUA_5G07230)"/>
    <property type="match status" value="1"/>
</dbReference>
<dbReference type="GO" id="GO:0016829">
    <property type="term" value="F:lyase activity"/>
    <property type="evidence" value="ECO:0007669"/>
    <property type="project" value="UniProtKB-KW"/>
</dbReference>
<reference evidence="1" key="1">
    <citation type="submission" date="2021-01" db="EMBL/GenBank/DDBJ databases">
        <title>Whole genome shotgun sequence of Virgisporangium aurantiacum NBRC 16421.</title>
        <authorList>
            <person name="Komaki H."/>
            <person name="Tamura T."/>
        </authorList>
    </citation>
    <scope>NUCLEOTIDE SEQUENCE</scope>
    <source>
        <strain evidence="1">NBRC 16421</strain>
    </source>
</reference>
<evidence type="ECO:0000313" key="2">
    <source>
        <dbReference type="Proteomes" id="UP000612585"/>
    </source>
</evidence>
<keyword evidence="1" id="KW-0456">Lyase</keyword>
<keyword evidence="2" id="KW-1185">Reference proteome</keyword>
<name>A0A8J3Z4G0_9ACTN</name>
<dbReference type="Pfam" id="PF13714">
    <property type="entry name" value="PEP_mutase"/>
    <property type="match status" value="1"/>
</dbReference>
<dbReference type="CDD" id="cd00377">
    <property type="entry name" value="ICL_PEPM"/>
    <property type="match status" value="1"/>
</dbReference>
<dbReference type="RefSeq" id="WP_203991412.1">
    <property type="nucleotide sequence ID" value="NZ_BOPG01000013.1"/>
</dbReference>
<evidence type="ECO:0000313" key="1">
    <source>
        <dbReference type="EMBL" id="GIJ55110.1"/>
    </source>
</evidence>
<protein>
    <submittedName>
        <fullName evidence="1">2-methylisocitrate lyase</fullName>
    </submittedName>
</protein>
<organism evidence="1 2">
    <name type="scientific">Virgisporangium aurantiacum</name>
    <dbReference type="NCBI Taxonomy" id="175570"/>
    <lineage>
        <taxon>Bacteria</taxon>
        <taxon>Bacillati</taxon>
        <taxon>Actinomycetota</taxon>
        <taxon>Actinomycetes</taxon>
        <taxon>Micromonosporales</taxon>
        <taxon>Micromonosporaceae</taxon>
        <taxon>Virgisporangium</taxon>
    </lineage>
</organism>
<dbReference type="EMBL" id="BOPG01000013">
    <property type="protein sequence ID" value="GIJ55110.1"/>
    <property type="molecule type" value="Genomic_DNA"/>
</dbReference>